<dbReference type="GO" id="GO:0042302">
    <property type="term" value="F:structural constituent of cuticle"/>
    <property type="evidence" value="ECO:0007669"/>
    <property type="project" value="UniProtKB-UniRule"/>
</dbReference>
<evidence type="ECO:0000256" key="3">
    <source>
        <dbReference type="SAM" id="SignalP"/>
    </source>
</evidence>
<feature type="chain" id="PRO_5040345665" evidence="3">
    <location>
        <begin position="18"/>
        <end position="511"/>
    </location>
</feature>
<dbReference type="AlphaFoldDB" id="A0A9N9RPJ1"/>
<keyword evidence="1" id="KW-0193">Cuticle</keyword>
<feature type="region of interest" description="Disordered" evidence="2">
    <location>
        <begin position="487"/>
        <end position="511"/>
    </location>
</feature>
<dbReference type="EMBL" id="OU895877">
    <property type="protein sequence ID" value="CAG9800785.1"/>
    <property type="molecule type" value="Genomic_DNA"/>
</dbReference>
<evidence type="ECO:0000313" key="5">
    <source>
        <dbReference type="Proteomes" id="UP001153620"/>
    </source>
</evidence>
<proteinExistence type="predicted"/>
<evidence type="ECO:0000256" key="1">
    <source>
        <dbReference type="PROSITE-ProRule" id="PRU00497"/>
    </source>
</evidence>
<reference evidence="4" key="2">
    <citation type="submission" date="2022-10" db="EMBL/GenBank/DDBJ databases">
        <authorList>
            <consortium name="ENA_rothamsted_submissions"/>
            <consortium name="culmorum"/>
            <person name="King R."/>
        </authorList>
    </citation>
    <scope>NUCLEOTIDE SEQUENCE</scope>
</reference>
<feature type="signal peptide" evidence="3">
    <location>
        <begin position="1"/>
        <end position="17"/>
    </location>
</feature>
<feature type="region of interest" description="Disordered" evidence="2">
    <location>
        <begin position="406"/>
        <end position="467"/>
    </location>
</feature>
<organism evidence="4 5">
    <name type="scientific">Chironomus riparius</name>
    <dbReference type="NCBI Taxonomy" id="315576"/>
    <lineage>
        <taxon>Eukaryota</taxon>
        <taxon>Metazoa</taxon>
        <taxon>Ecdysozoa</taxon>
        <taxon>Arthropoda</taxon>
        <taxon>Hexapoda</taxon>
        <taxon>Insecta</taxon>
        <taxon>Pterygota</taxon>
        <taxon>Neoptera</taxon>
        <taxon>Endopterygota</taxon>
        <taxon>Diptera</taxon>
        <taxon>Nematocera</taxon>
        <taxon>Chironomoidea</taxon>
        <taxon>Chironomidae</taxon>
        <taxon>Chironominae</taxon>
        <taxon>Chironomus</taxon>
    </lineage>
</organism>
<reference evidence="4" key="1">
    <citation type="submission" date="2022-01" db="EMBL/GenBank/DDBJ databases">
        <authorList>
            <person name="King R."/>
        </authorList>
    </citation>
    <scope>NUCLEOTIDE SEQUENCE</scope>
</reference>
<feature type="compositionally biased region" description="Low complexity" evidence="2">
    <location>
        <begin position="413"/>
        <end position="430"/>
    </location>
</feature>
<dbReference type="OrthoDB" id="8021718at2759"/>
<dbReference type="Pfam" id="PF00379">
    <property type="entry name" value="Chitin_bind_4"/>
    <property type="match status" value="1"/>
</dbReference>
<dbReference type="InterPro" id="IPR000618">
    <property type="entry name" value="Insect_cuticle"/>
</dbReference>
<feature type="compositionally biased region" description="Acidic residues" evidence="2">
    <location>
        <begin position="500"/>
        <end position="511"/>
    </location>
</feature>
<sequence length="511" mass="58615">MLLKFIILVNFLSYATCRTARQFREIPEAAARLTHAEYPYYNIMAPDGPGTYAFGYEIEDAPTGNVQFRDEQRHKNGSVTGSYGVLLPNNVLHITRYIADHLGYRASSETKKKTPNTPLRIELQLQPTVSSISTQGENQEYPFIQSTTTPIPSPFETMKPSIDPLVASQIYQQHNINLNPPQNLLRDPNVIDPNVANAFLNQMYFVPQNPINGLRQNPYDNSVSTYSAQQNTPQNSFPFFNWFGFGNSNGNNNNNNNLYADQLQQQPQRPVIDFLNSLANNNPITNFFNGFGQTSQSDQTSNYQNQNPFQQFLNNLNPFNFFNNNNNNNNRPIVSLPITQSDYIPPAGTQQGVFMPPQSNVDSSVFSNDHFLNPNTMTQGSPQVVHNYQPTSSSFNDYYRPQYKPYSSAWPHNNNNNNNRPNTYNPNTNNFASPYTYYNPYPSMTSNNHNKKTSTKNKRKKNKNKVQIDTDSDWFEDFLDKRKEASFEITKKHASKKQDDDYDLDLDEYFR</sequence>
<keyword evidence="3" id="KW-0732">Signal</keyword>
<dbReference type="PROSITE" id="PS51155">
    <property type="entry name" value="CHIT_BIND_RR_2"/>
    <property type="match status" value="1"/>
</dbReference>
<keyword evidence="5" id="KW-1185">Reference proteome</keyword>
<dbReference type="Proteomes" id="UP001153620">
    <property type="component" value="Chromosome 1"/>
</dbReference>
<evidence type="ECO:0000313" key="4">
    <source>
        <dbReference type="EMBL" id="CAG9800785.1"/>
    </source>
</evidence>
<feature type="compositionally biased region" description="Basic and acidic residues" evidence="2">
    <location>
        <begin position="487"/>
        <end position="499"/>
    </location>
</feature>
<name>A0A9N9RPJ1_9DIPT</name>
<protein>
    <submittedName>
        <fullName evidence="4">Uncharacterized protein</fullName>
    </submittedName>
</protein>
<evidence type="ECO:0000256" key="2">
    <source>
        <dbReference type="SAM" id="MobiDB-lite"/>
    </source>
</evidence>
<feature type="compositionally biased region" description="Basic residues" evidence="2">
    <location>
        <begin position="449"/>
        <end position="464"/>
    </location>
</feature>
<gene>
    <name evidence="4" type="ORF">CHIRRI_LOCUS3723</name>
</gene>
<accession>A0A9N9RPJ1</accession>